<dbReference type="CDD" id="cd06170">
    <property type="entry name" value="LuxR_C_like"/>
    <property type="match status" value="1"/>
</dbReference>
<dbReference type="InterPro" id="IPR011006">
    <property type="entry name" value="CheY-like_superfamily"/>
</dbReference>
<organism evidence="5 6">
    <name type="scientific">Cronobacter sakazakii (strain ATCC BAA-894)</name>
    <name type="common">Enterobacter sakazakii</name>
    <dbReference type="NCBI Taxonomy" id="290339"/>
    <lineage>
        <taxon>Bacteria</taxon>
        <taxon>Pseudomonadati</taxon>
        <taxon>Pseudomonadota</taxon>
        <taxon>Gammaproteobacteria</taxon>
        <taxon>Enterobacterales</taxon>
        <taxon>Enterobacteriaceae</taxon>
        <taxon>Cronobacter</taxon>
    </lineage>
</organism>
<keyword evidence="2" id="KW-0238">DNA-binding</keyword>
<keyword evidence="1" id="KW-0805">Transcription regulation</keyword>
<keyword evidence="3" id="KW-0804">Transcription</keyword>
<dbReference type="PANTHER" id="PTHR44688:SF16">
    <property type="entry name" value="DNA-BINDING TRANSCRIPTIONAL ACTIVATOR DEVR_DOSR"/>
    <property type="match status" value="1"/>
</dbReference>
<dbReference type="KEGG" id="esa:ESA_00159"/>
<evidence type="ECO:0000256" key="3">
    <source>
        <dbReference type="ARBA" id="ARBA00023163"/>
    </source>
</evidence>
<dbReference type="AlphaFoldDB" id="A7MMB0"/>
<evidence type="ECO:0000313" key="6">
    <source>
        <dbReference type="Proteomes" id="UP000000260"/>
    </source>
</evidence>
<evidence type="ECO:0000256" key="2">
    <source>
        <dbReference type="ARBA" id="ARBA00023125"/>
    </source>
</evidence>
<dbReference type="InterPro" id="IPR000792">
    <property type="entry name" value="Tscrpt_reg_LuxR_C"/>
</dbReference>
<dbReference type="HOGENOM" id="CLU_105065_1_0_6"/>
<dbReference type="GO" id="GO:0006355">
    <property type="term" value="P:regulation of DNA-templated transcription"/>
    <property type="evidence" value="ECO:0007669"/>
    <property type="project" value="InterPro"/>
</dbReference>
<gene>
    <name evidence="5" type="ordered locus">ESA_00159</name>
</gene>
<dbReference type="Gene3D" id="3.40.50.2300">
    <property type="match status" value="1"/>
</dbReference>
<protein>
    <recommendedName>
        <fullName evidence="4">HTH luxR-type domain-containing protein</fullName>
    </recommendedName>
</protein>
<evidence type="ECO:0000313" key="5">
    <source>
        <dbReference type="EMBL" id="ABU75463.1"/>
    </source>
</evidence>
<dbReference type="GO" id="GO:0003677">
    <property type="term" value="F:DNA binding"/>
    <property type="evidence" value="ECO:0007669"/>
    <property type="project" value="UniProtKB-KW"/>
</dbReference>
<dbReference type="SUPFAM" id="SSF52172">
    <property type="entry name" value="CheY-like"/>
    <property type="match status" value="1"/>
</dbReference>
<dbReference type="InterPro" id="IPR016032">
    <property type="entry name" value="Sig_transdc_resp-reg_C-effctor"/>
</dbReference>
<name>A7MMB0_CROS8</name>
<feature type="domain" description="HTH luxR-type" evidence="4">
    <location>
        <begin position="155"/>
        <end position="220"/>
    </location>
</feature>
<dbReference type="EMBL" id="CP000783">
    <property type="protein sequence ID" value="ABU75463.1"/>
    <property type="molecule type" value="Genomic_DNA"/>
</dbReference>
<keyword evidence="6" id="KW-1185">Reference proteome</keyword>
<proteinExistence type="predicted"/>
<accession>A7MMB0</accession>
<dbReference type="Proteomes" id="UP000000260">
    <property type="component" value="Chromosome"/>
</dbReference>
<dbReference type="PANTHER" id="PTHR44688">
    <property type="entry name" value="DNA-BINDING TRANSCRIPTIONAL ACTIVATOR DEVR_DOSR"/>
    <property type="match status" value="1"/>
</dbReference>
<evidence type="ECO:0000256" key="1">
    <source>
        <dbReference type="ARBA" id="ARBA00023015"/>
    </source>
</evidence>
<evidence type="ECO:0000259" key="4">
    <source>
        <dbReference type="PROSITE" id="PS50043"/>
    </source>
</evidence>
<dbReference type="SMART" id="SM00421">
    <property type="entry name" value="HTH_LUXR"/>
    <property type="match status" value="1"/>
</dbReference>
<reference evidence="5 6" key="1">
    <citation type="journal article" date="2010" name="PLoS ONE">
        <title>Genome sequence of Cronobacter sakazakii BAA-894 and comparative genomic hybridization analysis with other Cronobacter species.</title>
        <authorList>
            <person name="Kucerova E."/>
            <person name="Clifton S.W."/>
            <person name="Xia X.Q."/>
            <person name="Long F."/>
            <person name="Porwollik S."/>
            <person name="Fulton L."/>
            <person name="Fronick C."/>
            <person name="Minx P."/>
            <person name="Kyung K."/>
            <person name="Warren W."/>
            <person name="Fulton R."/>
            <person name="Feng D."/>
            <person name="Wollam A."/>
            <person name="Shah N."/>
            <person name="Bhonagiri V."/>
            <person name="Nash W.E."/>
            <person name="Hallsworth-Pepin K."/>
            <person name="Wilson R.K."/>
            <person name="McClelland M."/>
            <person name="Forsythe S.J."/>
        </authorList>
    </citation>
    <scope>NUCLEOTIDE SEQUENCE [LARGE SCALE GENOMIC DNA]</scope>
    <source>
        <strain evidence="5 6">ATCC BAA-894</strain>
    </source>
</reference>
<dbReference type="SUPFAM" id="SSF46894">
    <property type="entry name" value="C-terminal effector domain of the bipartite response regulators"/>
    <property type="match status" value="1"/>
</dbReference>
<dbReference type="PRINTS" id="PR00038">
    <property type="entry name" value="HTHLUXR"/>
</dbReference>
<dbReference type="PROSITE" id="PS50043">
    <property type="entry name" value="HTH_LUXR_2"/>
    <property type="match status" value="1"/>
</dbReference>
<sequence length="222" mass="25424">MMKHFPAGVSRCVFLSIMNPSMYKILLVDRCHFSRTGLESWLNHAEDFAAPFHVTATDHLLRARELLIQWQPNMVIADLHGFMGDIHHVNQFSSIFAACGNTTRLILLQSGSSDVLNDYCSQQITWRIVDKTIPLRELGQMIGKALMSRPPFGEPKTITPLLTLREERILEWWSVGMSNEEIARKMGIAVKTVYTYKRNIRMKLGADNRFSLFVPLPEMCAR</sequence>
<dbReference type="Pfam" id="PF00196">
    <property type="entry name" value="GerE"/>
    <property type="match status" value="1"/>
</dbReference>
<dbReference type="PROSITE" id="PS00622">
    <property type="entry name" value="HTH_LUXR_1"/>
    <property type="match status" value="1"/>
</dbReference>